<feature type="domain" description="Transcription factor IIIC 90kDa subunit N-terminal" evidence="3">
    <location>
        <begin position="87"/>
        <end position="529"/>
    </location>
</feature>
<evidence type="ECO:0000259" key="5">
    <source>
        <dbReference type="Pfam" id="PF19336"/>
    </source>
</evidence>
<dbReference type="GO" id="GO:0004402">
    <property type="term" value="F:histone acetyltransferase activity"/>
    <property type="evidence" value="ECO:0007669"/>
    <property type="project" value="InterPro"/>
</dbReference>
<dbReference type="InterPro" id="IPR036322">
    <property type="entry name" value="WD40_repeat_dom_sf"/>
</dbReference>
<dbReference type="InterPro" id="IPR024764">
    <property type="entry name" value="TFIIIC_Znf"/>
</dbReference>
<dbReference type="SUPFAM" id="SSF50978">
    <property type="entry name" value="WD40 repeat-like"/>
    <property type="match status" value="1"/>
</dbReference>
<evidence type="ECO:0000259" key="3">
    <source>
        <dbReference type="Pfam" id="PF12657"/>
    </source>
</evidence>
<dbReference type="Pfam" id="PF19336">
    <property type="entry name" value="DUF5921"/>
    <property type="match status" value="1"/>
</dbReference>
<dbReference type="AlphaFoldDB" id="A0A8C5R291"/>
<accession>A0A8C5R291</accession>
<feature type="region of interest" description="Disordered" evidence="2">
    <location>
        <begin position="39"/>
        <end position="70"/>
    </location>
</feature>
<feature type="compositionally biased region" description="Basic and acidic residues" evidence="2">
    <location>
        <begin position="619"/>
        <end position="638"/>
    </location>
</feature>
<evidence type="ECO:0000256" key="2">
    <source>
        <dbReference type="SAM" id="MobiDB-lite"/>
    </source>
</evidence>
<dbReference type="GO" id="GO:0000127">
    <property type="term" value="C:transcription factor TFIIIC complex"/>
    <property type="evidence" value="ECO:0007669"/>
    <property type="project" value="InterPro"/>
</dbReference>
<evidence type="ECO:0000313" key="6">
    <source>
        <dbReference type="Ensembl" id="ENSLLEP00000045860.1"/>
    </source>
</evidence>
<dbReference type="InterPro" id="IPR024761">
    <property type="entry name" value="TFIIIC_delta_N"/>
</dbReference>
<evidence type="ECO:0000256" key="1">
    <source>
        <dbReference type="ARBA" id="ARBA00022737"/>
    </source>
</evidence>
<dbReference type="OrthoDB" id="6021743at2759"/>
<feature type="domain" description="DUF5921" evidence="5">
    <location>
        <begin position="532"/>
        <end position="604"/>
    </location>
</feature>
<dbReference type="InterPro" id="IPR045803">
    <property type="entry name" value="DUF5921"/>
</dbReference>
<dbReference type="PANTHER" id="PTHR15496:SF2">
    <property type="entry name" value="GENERAL TRANSCRIPTION FACTOR 3C POLYPEPTIDE 4"/>
    <property type="match status" value="1"/>
</dbReference>
<dbReference type="GO" id="GO:0006384">
    <property type="term" value="P:transcription initiation at RNA polymerase III promoter"/>
    <property type="evidence" value="ECO:0007669"/>
    <property type="project" value="InterPro"/>
</dbReference>
<name>A0A8C5R291_9ANUR</name>
<dbReference type="InterPro" id="IPR044230">
    <property type="entry name" value="GTF3C4"/>
</dbReference>
<reference evidence="6" key="2">
    <citation type="submission" date="2025-09" db="UniProtKB">
        <authorList>
            <consortium name="Ensembl"/>
        </authorList>
    </citation>
    <scope>IDENTIFICATION</scope>
</reference>
<dbReference type="Proteomes" id="UP000694569">
    <property type="component" value="Unplaced"/>
</dbReference>
<dbReference type="Ensembl" id="ENSLLET00000047691.1">
    <property type="protein sequence ID" value="ENSLLEP00000045860.1"/>
    <property type="gene ID" value="ENSLLEG00000029087.1"/>
</dbReference>
<organism evidence="6 7">
    <name type="scientific">Leptobrachium leishanense</name>
    <name type="common">Leishan spiny toad</name>
    <dbReference type="NCBI Taxonomy" id="445787"/>
    <lineage>
        <taxon>Eukaryota</taxon>
        <taxon>Metazoa</taxon>
        <taxon>Chordata</taxon>
        <taxon>Craniata</taxon>
        <taxon>Vertebrata</taxon>
        <taxon>Euteleostomi</taxon>
        <taxon>Amphibia</taxon>
        <taxon>Batrachia</taxon>
        <taxon>Anura</taxon>
        <taxon>Pelobatoidea</taxon>
        <taxon>Megophryidae</taxon>
        <taxon>Leptobrachium</taxon>
    </lineage>
</organism>
<keyword evidence="1" id="KW-0677">Repeat</keyword>
<evidence type="ECO:0000313" key="7">
    <source>
        <dbReference type="Proteomes" id="UP000694569"/>
    </source>
</evidence>
<reference evidence="6" key="1">
    <citation type="submission" date="2025-08" db="UniProtKB">
        <authorList>
            <consortium name="Ensembl"/>
        </authorList>
    </citation>
    <scope>IDENTIFICATION</scope>
</reference>
<dbReference type="GeneTree" id="ENSGT00390000011873"/>
<protein>
    <submittedName>
        <fullName evidence="6">Ral transcription factor IIIC subunit 4</fullName>
    </submittedName>
</protein>
<proteinExistence type="predicted"/>
<evidence type="ECO:0000259" key="4">
    <source>
        <dbReference type="Pfam" id="PF12660"/>
    </source>
</evidence>
<dbReference type="Pfam" id="PF12660">
    <property type="entry name" value="zf-TFIIIC"/>
    <property type="match status" value="1"/>
</dbReference>
<keyword evidence="7" id="KW-1185">Reference proteome</keyword>
<feature type="region of interest" description="Disordered" evidence="2">
    <location>
        <begin position="613"/>
        <end position="665"/>
    </location>
</feature>
<gene>
    <name evidence="6" type="primary">GTF3C4</name>
</gene>
<dbReference type="Pfam" id="PF12657">
    <property type="entry name" value="TFIIIC_delta"/>
    <property type="match status" value="1"/>
</dbReference>
<dbReference type="PANTHER" id="PTHR15496">
    <property type="entry name" value="GENERAL TRANSCRIPTION FACTOR 3C POLYPEPTIDE 4 FAMILY"/>
    <property type="match status" value="1"/>
</dbReference>
<sequence length="843" mass="94849">MWFCFGIKESKDAFCAGVVMASPVAMAIWGPCMKRVAQRRRKMSQGGNPEAPEPVPGDSSRFPLSLSKRDPPAKLLQPSCGLQPVSWSEDHRVSVCTKGHLCILEPVYDMNGGGQDLTLHRTSLPPSSTRCHLKVGPPEEVEECKEMFARDKNLNIKHAFMLDRVFNSDNKAMPPLLGFKYANWSPMGCDVNGRCLLAALSMDNRLTINANLNRLQWKPLMDLTEKYGERLEEADYRLGESDGTSANLKDFSEFGRRYSMQTPVRMEWSGICTTQKVMDNNQCKDVGTLLLAVLFENGDIAVWQFELPVVGVESIVSCNTIESGVDCPSSLTWWEYEHSNRKMSGLIVGSRVGPVKLLPVNLKAVKGYFTLRQPVILWKEVDMLPVQTIKCLALYHPNQKCSSSLVVASRGAYVFWCLLLISKAGLVVHNSHVTGIHSMPIRSMAVDKLNGTLYTCSDDGKIRQLIPVFNDVSLTFEHQLANLSDLFGVVKCQGVAASPCGAYLACVTSEGMKNGFHPVNQNHKVNFVGLKTFEEAAKQLLETSQQNLFRQMDLTDLVRWKILQQKIIPQFLLDGLEKKMEGGSLYFWRFRLFLLRVWYQSLKVSCEVWRPNRKNPKVPRVDDPPEGREGEGQSKEAEADAGSEASKEAMEVDTGSSPEDKALQETQKKIEDVEAYLSKENMKRVLGDVYLNTGVAQNTRVPTQCICDSLSSDKNGCDPAAQVLIGYIRKKMHKQTFHEYCVLCKEILPFDDRKKTSCSNGHMWFRCSLTYQACQSLHFRCCTLNDSFAANAMPDGKYLITFYQDHIELRMLKILVLPPPILSDCFLSLHMFDLVFCVSLFFL</sequence>
<feature type="domain" description="Transcription factor IIIC putative zinc-finger" evidence="4">
    <location>
        <begin position="732"/>
        <end position="784"/>
    </location>
</feature>